<protein>
    <submittedName>
        <fullName evidence="2">Uncharacterized protein</fullName>
    </submittedName>
</protein>
<accession>A0A7W7VX84</accession>
<gene>
    <name evidence="2" type="ORF">FHR34_005315</name>
</gene>
<sequence length="211" mass="22506">MTRPDGRVAEFGTSASSTSPGSLWYRSQFFPGGPYGAWHLVTTMMLNPQIPVLSVGSDPDGSLEVFMVGIETSTLVRIHQLTPDGPWSEPTPFGPDGASVPRFFGAPVPFQKRDGSLAYFEVYLTGTGTGLFVNQQDWTGTWGVWTDLGVGPEPESVGAPTKVTQAPDGTLTVVTHLWNAPTGYYCKISELTPGGPWGAWQTCATDGCTNG</sequence>
<evidence type="ECO:0000313" key="3">
    <source>
        <dbReference type="Proteomes" id="UP000540506"/>
    </source>
</evidence>
<dbReference type="RefSeq" id="WP_184939409.1">
    <property type="nucleotide sequence ID" value="NZ_JACHJV010000001.1"/>
</dbReference>
<dbReference type="EMBL" id="JACHJV010000001">
    <property type="protein sequence ID" value="MBB4926322.1"/>
    <property type="molecule type" value="Genomic_DNA"/>
</dbReference>
<proteinExistence type="predicted"/>
<dbReference type="SUPFAM" id="SSF89372">
    <property type="entry name" value="Fucose-specific lectin"/>
    <property type="match status" value="1"/>
</dbReference>
<feature type="region of interest" description="Disordered" evidence="1">
    <location>
        <begin position="1"/>
        <end position="20"/>
    </location>
</feature>
<organism evidence="2 3">
    <name type="scientific">Kitasatospora kifunensis</name>
    <name type="common">Streptomyces kifunensis</name>
    <dbReference type="NCBI Taxonomy" id="58351"/>
    <lineage>
        <taxon>Bacteria</taxon>
        <taxon>Bacillati</taxon>
        <taxon>Actinomycetota</taxon>
        <taxon>Actinomycetes</taxon>
        <taxon>Kitasatosporales</taxon>
        <taxon>Streptomycetaceae</taxon>
        <taxon>Kitasatospora</taxon>
    </lineage>
</organism>
<evidence type="ECO:0000313" key="2">
    <source>
        <dbReference type="EMBL" id="MBB4926322.1"/>
    </source>
</evidence>
<reference evidence="2 3" key="1">
    <citation type="submission" date="2020-08" db="EMBL/GenBank/DDBJ databases">
        <title>Sequencing the genomes of 1000 actinobacteria strains.</title>
        <authorList>
            <person name="Klenk H.-P."/>
        </authorList>
    </citation>
    <scope>NUCLEOTIDE SEQUENCE [LARGE SCALE GENOMIC DNA]</scope>
    <source>
        <strain evidence="2 3">DSM 41654</strain>
    </source>
</reference>
<name>A0A7W7VX84_KITKI</name>
<dbReference type="AlphaFoldDB" id="A0A7W7VX84"/>
<dbReference type="Proteomes" id="UP000540506">
    <property type="component" value="Unassembled WGS sequence"/>
</dbReference>
<comment type="caution">
    <text evidence="2">The sequence shown here is derived from an EMBL/GenBank/DDBJ whole genome shotgun (WGS) entry which is preliminary data.</text>
</comment>
<keyword evidence="3" id="KW-1185">Reference proteome</keyword>
<evidence type="ECO:0000256" key="1">
    <source>
        <dbReference type="SAM" id="MobiDB-lite"/>
    </source>
</evidence>